<dbReference type="Proteomes" id="UP000078090">
    <property type="component" value="Unassembled WGS sequence"/>
</dbReference>
<dbReference type="RefSeq" id="WP_020485804.1">
    <property type="nucleotide sequence ID" value="NZ_LUUH01000076.1"/>
</dbReference>
<evidence type="ECO:0000313" key="4">
    <source>
        <dbReference type="Proteomes" id="UP000078090"/>
    </source>
</evidence>
<evidence type="ECO:0000313" key="1">
    <source>
        <dbReference type="EMBL" id="OAI00605.1"/>
    </source>
</evidence>
<dbReference type="EMBL" id="LUUH01000076">
    <property type="protein sequence ID" value="OAI00605.1"/>
    <property type="molecule type" value="Genomic_DNA"/>
</dbReference>
<comment type="caution">
    <text evidence="1">The sequence shown here is derived from an EMBL/GenBank/DDBJ whole genome shotgun (WGS) entry which is preliminary data.</text>
</comment>
<name>A0A177M5G1_METMH</name>
<protein>
    <submittedName>
        <fullName evidence="1">Uncharacterized protein</fullName>
    </submittedName>
</protein>
<dbReference type="Proteomes" id="UP000077763">
    <property type="component" value="Unassembled WGS sequence"/>
</dbReference>
<evidence type="ECO:0000313" key="2">
    <source>
        <dbReference type="EMBL" id="OAI06739.1"/>
    </source>
</evidence>
<organism evidence="1 3">
    <name type="scientific">Methylomonas methanica</name>
    <dbReference type="NCBI Taxonomy" id="421"/>
    <lineage>
        <taxon>Bacteria</taxon>
        <taxon>Pseudomonadati</taxon>
        <taxon>Pseudomonadota</taxon>
        <taxon>Gammaproteobacteria</taxon>
        <taxon>Methylococcales</taxon>
        <taxon>Methylococcaceae</taxon>
        <taxon>Methylomonas</taxon>
    </lineage>
</organism>
<dbReference type="EMBL" id="LUUG01000055">
    <property type="protein sequence ID" value="OAI06739.1"/>
    <property type="molecule type" value="Genomic_DNA"/>
</dbReference>
<accession>A0A177M5G1</accession>
<dbReference type="AlphaFoldDB" id="A0A177M5G1"/>
<gene>
    <name evidence="2" type="ORF">A1332_10790</name>
    <name evidence="1" type="ORF">A1353_19395</name>
</gene>
<reference evidence="3 4" key="1">
    <citation type="submission" date="2016-03" db="EMBL/GenBank/DDBJ databases">
        <authorList>
            <person name="Ploux O."/>
        </authorList>
    </citation>
    <scope>NUCLEOTIDE SEQUENCE [LARGE SCALE GENOMIC DNA]</scope>
    <source>
        <strain evidence="2 4">R-45363</strain>
        <strain evidence="1 3">R-45371</strain>
    </source>
</reference>
<proteinExistence type="predicted"/>
<evidence type="ECO:0000313" key="3">
    <source>
        <dbReference type="Proteomes" id="UP000077763"/>
    </source>
</evidence>
<sequence>MEMVYPISDLGCAVVRMSFADWLVIAELEFFDVDEGDHDDFVQHIPSLYAYSITVALVKVGNTLFKLSGKRRKEAWLNGTLSKPDYLMALIFDMTEEDFQTLCIEAKTKQFEALPPHEVVKAAYNELGLTFVSERLRNGFINEAIHIALRGRQRSLQDKRSIREREDINMKKAIELFKSELLLIDGLLPKSDIFTTGVLAGSLIMLALNKPITEFLKRLNDNQGQTKDGLADPIECLLKAIHRHKISQRTMQPRMAIDLAKKTVHAIAIWLEGDQSAKYWRMRDLTGHELMPLIMELKQLKMINAERDL</sequence>